<feature type="domain" description="RDD" evidence="8">
    <location>
        <begin position="71"/>
        <end position="180"/>
    </location>
</feature>
<evidence type="ECO:0000256" key="4">
    <source>
        <dbReference type="ARBA" id="ARBA00022989"/>
    </source>
</evidence>
<dbReference type="AlphaFoldDB" id="A0A6J7L2T9"/>
<evidence type="ECO:0000259" key="8">
    <source>
        <dbReference type="Pfam" id="PF06271"/>
    </source>
</evidence>
<accession>A0A6J7L2T9</accession>
<keyword evidence="5 7" id="KW-0472">Membrane</keyword>
<evidence type="ECO:0000313" key="11">
    <source>
        <dbReference type="EMBL" id="CAB5040483.1"/>
    </source>
</evidence>
<gene>
    <name evidence="9" type="ORF">UFOPK3268_00286</name>
    <name evidence="10" type="ORF">UFOPK3752_02367</name>
    <name evidence="11" type="ORF">UFOPK4150_02342</name>
</gene>
<dbReference type="PANTHER" id="PTHR36115">
    <property type="entry name" value="PROLINE-RICH ANTIGEN HOMOLOG-RELATED"/>
    <property type="match status" value="1"/>
</dbReference>
<feature type="transmembrane region" description="Helical" evidence="7">
    <location>
        <begin position="108"/>
        <end position="126"/>
    </location>
</feature>
<organism evidence="10">
    <name type="scientific">freshwater metagenome</name>
    <dbReference type="NCBI Taxonomy" id="449393"/>
    <lineage>
        <taxon>unclassified sequences</taxon>
        <taxon>metagenomes</taxon>
        <taxon>ecological metagenomes</taxon>
    </lineage>
</organism>
<comment type="subcellular location">
    <subcellularLocation>
        <location evidence="1">Cell membrane</location>
        <topology evidence="1">Multi-pass membrane protein</topology>
    </subcellularLocation>
</comment>
<dbReference type="PANTHER" id="PTHR36115:SF6">
    <property type="entry name" value="PROLINE-RICH ANTIGEN HOMOLOG"/>
    <property type="match status" value="1"/>
</dbReference>
<feature type="compositionally biased region" description="Basic and acidic residues" evidence="6">
    <location>
        <begin position="30"/>
        <end position="39"/>
    </location>
</feature>
<evidence type="ECO:0000256" key="5">
    <source>
        <dbReference type="ARBA" id="ARBA00023136"/>
    </source>
</evidence>
<evidence type="ECO:0000313" key="10">
    <source>
        <dbReference type="EMBL" id="CAB4962341.1"/>
    </source>
</evidence>
<dbReference type="Pfam" id="PF06271">
    <property type="entry name" value="RDD"/>
    <property type="match status" value="1"/>
</dbReference>
<dbReference type="GO" id="GO:0005886">
    <property type="term" value="C:plasma membrane"/>
    <property type="evidence" value="ECO:0007669"/>
    <property type="project" value="UniProtKB-SubCell"/>
</dbReference>
<protein>
    <submittedName>
        <fullName evidence="10">Unannotated protein</fullName>
    </submittedName>
</protein>
<reference evidence="10" key="1">
    <citation type="submission" date="2020-05" db="EMBL/GenBank/DDBJ databases">
        <authorList>
            <person name="Chiriac C."/>
            <person name="Salcher M."/>
            <person name="Ghai R."/>
            <person name="Kavagutti S V."/>
        </authorList>
    </citation>
    <scope>NUCLEOTIDE SEQUENCE</scope>
</reference>
<keyword evidence="4 7" id="KW-1133">Transmembrane helix</keyword>
<proteinExistence type="predicted"/>
<keyword evidence="2" id="KW-1003">Cell membrane</keyword>
<dbReference type="EMBL" id="CAFBND010000175">
    <property type="protein sequence ID" value="CAB4962341.1"/>
    <property type="molecule type" value="Genomic_DNA"/>
</dbReference>
<evidence type="ECO:0000313" key="9">
    <source>
        <dbReference type="EMBL" id="CAB4846722.1"/>
    </source>
</evidence>
<dbReference type="EMBL" id="CAFBIZ010000020">
    <property type="protein sequence ID" value="CAB4846722.1"/>
    <property type="molecule type" value="Genomic_DNA"/>
</dbReference>
<evidence type="ECO:0000256" key="7">
    <source>
        <dbReference type="SAM" id="Phobius"/>
    </source>
</evidence>
<sequence>MADESTDTPTDAPGARDQTGSESSAGQGRPDIRLTREDLGSWLSGPGSVRPGDQAYRGERLGLPAEGPGSLAGFGRRLGALILDWFACLLLVRLFLPQIDYGSPESSVATMGFFLTELTVFTWLARASFGQRLFGMTLMRLGGGAPGLLRAFVRSLAVCLLVPTLIWDRDSRGLHDRVAGTVLLRR</sequence>
<keyword evidence="3 7" id="KW-0812">Transmembrane</keyword>
<feature type="transmembrane region" description="Helical" evidence="7">
    <location>
        <begin position="78"/>
        <end position="96"/>
    </location>
</feature>
<feature type="region of interest" description="Disordered" evidence="6">
    <location>
        <begin position="1"/>
        <end position="61"/>
    </location>
</feature>
<evidence type="ECO:0000256" key="1">
    <source>
        <dbReference type="ARBA" id="ARBA00004651"/>
    </source>
</evidence>
<name>A0A6J7L2T9_9ZZZZ</name>
<evidence type="ECO:0000256" key="6">
    <source>
        <dbReference type="SAM" id="MobiDB-lite"/>
    </source>
</evidence>
<dbReference type="InterPro" id="IPR051791">
    <property type="entry name" value="Pra-immunoreactive"/>
</dbReference>
<dbReference type="EMBL" id="CAFBPU010000079">
    <property type="protein sequence ID" value="CAB5040483.1"/>
    <property type="molecule type" value="Genomic_DNA"/>
</dbReference>
<evidence type="ECO:0000256" key="2">
    <source>
        <dbReference type="ARBA" id="ARBA00022475"/>
    </source>
</evidence>
<evidence type="ECO:0000256" key="3">
    <source>
        <dbReference type="ARBA" id="ARBA00022692"/>
    </source>
</evidence>
<dbReference type="InterPro" id="IPR010432">
    <property type="entry name" value="RDD"/>
</dbReference>